<evidence type="ECO:0000313" key="3">
    <source>
        <dbReference type="Proteomes" id="UP001302812"/>
    </source>
</evidence>
<name>A0AAN6QHD4_9PEZI</name>
<feature type="compositionally biased region" description="Basic and acidic residues" evidence="1">
    <location>
        <begin position="106"/>
        <end position="117"/>
    </location>
</feature>
<keyword evidence="3" id="KW-1185">Reference proteome</keyword>
<proteinExistence type="predicted"/>
<feature type="region of interest" description="Disordered" evidence="1">
    <location>
        <begin position="97"/>
        <end position="117"/>
    </location>
</feature>
<evidence type="ECO:0000256" key="1">
    <source>
        <dbReference type="SAM" id="MobiDB-lite"/>
    </source>
</evidence>
<dbReference type="AlphaFoldDB" id="A0AAN6QHD4"/>
<organism evidence="2 3">
    <name type="scientific">Canariomyces notabilis</name>
    <dbReference type="NCBI Taxonomy" id="2074819"/>
    <lineage>
        <taxon>Eukaryota</taxon>
        <taxon>Fungi</taxon>
        <taxon>Dikarya</taxon>
        <taxon>Ascomycota</taxon>
        <taxon>Pezizomycotina</taxon>
        <taxon>Sordariomycetes</taxon>
        <taxon>Sordariomycetidae</taxon>
        <taxon>Sordariales</taxon>
        <taxon>Chaetomiaceae</taxon>
        <taxon>Canariomyces</taxon>
    </lineage>
</organism>
<evidence type="ECO:0000313" key="2">
    <source>
        <dbReference type="EMBL" id="KAK4108275.1"/>
    </source>
</evidence>
<dbReference type="Proteomes" id="UP001302812">
    <property type="component" value="Unassembled WGS sequence"/>
</dbReference>
<reference evidence="2" key="1">
    <citation type="journal article" date="2023" name="Mol. Phylogenet. Evol.">
        <title>Genome-scale phylogeny and comparative genomics of the fungal order Sordariales.</title>
        <authorList>
            <person name="Hensen N."/>
            <person name="Bonometti L."/>
            <person name="Westerberg I."/>
            <person name="Brannstrom I.O."/>
            <person name="Guillou S."/>
            <person name="Cros-Aarteil S."/>
            <person name="Calhoun S."/>
            <person name="Haridas S."/>
            <person name="Kuo A."/>
            <person name="Mondo S."/>
            <person name="Pangilinan J."/>
            <person name="Riley R."/>
            <person name="LaButti K."/>
            <person name="Andreopoulos B."/>
            <person name="Lipzen A."/>
            <person name="Chen C."/>
            <person name="Yan M."/>
            <person name="Daum C."/>
            <person name="Ng V."/>
            <person name="Clum A."/>
            <person name="Steindorff A."/>
            <person name="Ohm R.A."/>
            <person name="Martin F."/>
            <person name="Silar P."/>
            <person name="Natvig D.O."/>
            <person name="Lalanne C."/>
            <person name="Gautier V."/>
            <person name="Ament-Velasquez S.L."/>
            <person name="Kruys A."/>
            <person name="Hutchinson M.I."/>
            <person name="Powell A.J."/>
            <person name="Barry K."/>
            <person name="Miller A.N."/>
            <person name="Grigoriev I.V."/>
            <person name="Debuchy R."/>
            <person name="Gladieux P."/>
            <person name="Hiltunen Thoren M."/>
            <person name="Johannesson H."/>
        </authorList>
    </citation>
    <scope>NUCLEOTIDE SEQUENCE</scope>
    <source>
        <strain evidence="2">CBS 508.74</strain>
    </source>
</reference>
<reference evidence="2" key="2">
    <citation type="submission" date="2023-05" db="EMBL/GenBank/DDBJ databases">
        <authorList>
            <consortium name="Lawrence Berkeley National Laboratory"/>
            <person name="Steindorff A."/>
            <person name="Hensen N."/>
            <person name="Bonometti L."/>
            <person name="Westerberg I."/>
            <person name="Brannstrom I.O."/>
            <person name="Guillou S."/>
            <person name="Cros-Aarteil S."/>
            <person name="Calhoun S."/>
            <person name="Haridas S."/>
            <person name="Kuo A."/>
            <person name="Mondo S."/>
            <person name="Pangilinan J."/>
            <person name="Riley R."/>
            <person name="Labutti K."/>
            <person name="Andreopoulos B."/>
            <person name="Lipzen A."/>
            <person name="Chen C."/>
            <person name="Yanf M."/>
            <person name="Daum C."/>
            <person name="Ng V."/>
            <person name="Clum A."/>
            <person name="Ohm R."/>
            <person name="Martin F."/>
            <person name="Silar P."/>
            <person name="Natvig D."/>
            <person name="Lalanne C."/>
            <person name="Gautier V."/>
            <person name="Ament-Velasquez S.L."/>
            <person name="Kruys A."/>
            <person name="Hutchinson M.I."/>
            <person name="Powell A.J."/>
            <person name="Barry K."/>
            <person name="Miller A.N."/>
            <person name="Grigoriev I.V."/>
            <person name="Debuchy R."/>
            <person name="Gladieux P."/>
            <person name="Thoren M.H."/>
            <person name="Johannesson H."/>
        </authorList>
    </citation>
    <scope>NUCLEOTIDE SEQUENCE</scope>
    <source>
        <strain evidence="2">CBS 508.74</strain>
    </source>
</reference>
<comment type="caution">
    <text evidence="2">The sequence shown here is derived from an EMBL/GenBank/DDBJ whole genome shotgun (WGS) entry which is preliminary data.</text>
</comment>
<sequence length="117" mass="13128">MAVATTSASIDGESDIHKREPLLTFINAMRHWDRYPKNLLDRTGLDDLVTDITGNFTATERKVLFGAPFKGQKRLPARAKAIRKALQVLIHDAGISRNDASDSEEERDRGRIMDYGT</sequence>
<dbReference type="RefSeq" id="XP_064665845.1">
    <property type="nucleotide sequence ID" value="XM_064809642.1"/>
</dbReference>
<protein>
    <submittedName>
        <fullName evidence="2">Uncharacterized protein</fullName>
    </submittedName>
</protein>
<accession>A0AAN6QHD4</accession>
<dbReference type="EMBL" id="MU853364">
    <property type="protein sequence ID" value="KAK4108275.1"/>
    <property type="molecule type" value="Genomic_DNA"/>
</dbReference>
<gene>
    <name evidence="2" type="ORF">N656DRAFT_434518</name>
</gene>
<dbReference type="GeneID" id="89933766"/>